<reference evidence="7" key="1">
    <citation type="submission" date="2023-03" db="EMBL/GenBank/DDBJ databases">
        <title>Chromosome-scale reference genome and RAD-based genetic map of yellow starthistle (Centaurea solstitialis) reveal putative structural variation and QTLs associated with invader traits.</title>
        <authorList>
            <person name="Reatini B."/>
            <person name="Cang F.A."/>
            <person name="Jiang Q."/>
            <person name="Mckibben M.T.W."/>
            <person name="Barker M.S."/>
            <person name="Rieseberg L.H."/>
            <person name="Dlugosch K.M."/>
        </authorList>
    </citation>
    <scope>NUCLEOTIDE SEQUENCE</scope>
    <source>
        <strain evidence="7">CAN-66</strain>
        <tissue evidence="7">Leaf</tissue>
    </source>
</reference>
<dbReference type="InterPro" id="IPR000719">
    <property type="entry name" value="Prot_kinase_dom"/>
</dbReference>
<dbReference type="Gene3D" id="1.10.510.10">
    <property type="entry name" value="Transferase(Phosphotransferase) domain 1"/>
    <property type="match status" value="1"/>
</dbReference>
<evidence type="ECO:0000313" key="7">
    <source>
        <dbReference type="EMBL" id="KAJ9563376.1"/>
    </source>
</evidence>
<dbReference type="InterPro" id="IPR011009">
    <property type="entry name" value="Kinase-like_dom_sf"/>
</dbReference>
<feature type="domain" description="Protein kinase" evidence="6">
    <location>
        <begin position="340"/>
        <end position="622"/>
    </location>
</feature>
<comment type="caution">
    <text evidence="7">The sequence shown here is derived from an EMBL/GenBank/DDBJ whole genome shotgun (WGS) entry which is preliminary data.</text>
</comment>
<protein>
    <recommendedName>
        <fullName evidence="6">Protein kinase domain-containing protein</fullName>
    </recommendedName>
</protein>
<accession>A0AA38WTX8</accession>
<evidence type="ECO:0000256" key="2">
    <source>
        <dbReference type="ARBA" id="ARBA00022729"/>
    </source>
</evidence>
<organism evidence="7 8">
    <name type="scientific">Centaurea solstitialis</name>
    <name type="common">yellow star-thistle</name>
    <dbReference type="NCBI Taxonomy" id="347529"/>
    <lineage>
        <taxon>Eukaryota</taxon>
        <taxon>Viridiplantae</taxon>
        <taxon>Streptophyta</taxon>
        <taxon>Embryophyta</taxon>
        <taxon>Tracheophyta</taxon>
        <taxon>Spermatophyta</taxon>
        <taxon>Magnoliopsida</taxon>
        <taxon>eudicotyledons</taxon>
        <taxon>Gunneridae</taxon>
        <taxon>Pentapetalae</taxon>
        <taxon>asterids</taxon>
        <taxon>campanulids</taxon>
        <taxon>Asterales</taxon>
        <taxon>Asteraceae</taxon>
        <taxon>Carduoideae</taxon>
        <taxon>Cardueae</taxon>
        <taxon>Centaureinae</taxon>
        <taxon>Centaurea</taxon>
    </lineage>
</organism>
<comment type="subcellular location">
    <subcellularLocation>
        <location evidence="1">Membrane</location>
        <topology evidence="1">Single-pass membrane protein</topology>
    </subcellularLocation>
</comment>
<evidence type="ECO:0000256" key="4">
    <source>
        <dbReference type="ARBA" id="ARBA00022840"/>
    </source>
</evidence>
<dbReference type="GO" id="GO:0030247">
    <property type="term" value="F:polysaccharide binding"/>
    <property type="evidence" value="ECO:0007669"/>
    <property type="project" value="InterPro"/>
</dbReference>
<feature type="signal peptide" evidence="5">
    <location>
        <begin position="1"/>
        <end position="21"/>
    </location>
</feature>
<keyword evidence="8" id="KW-1185">Reference proteome</keyword>
<dbReference type="GO" id="GO:0016020">
    <property type="term" value="C:membrane"/>
    <property type="evidence" value="ECO:0007669"/>
    <property type="project" value="UniProtKB-SubCell"/>
</dbReference>
<sequence>MSFLVLLLLLLLPLLPPVAVGSHGCPPEKCGTFGSIPYPFRLTNGSDCGDLLSDVFHLSCHNSTALFLTIGSYRYRVLDFFPDGGGVLVDFPNDTVRYSSSCRTYYDLRSFPFPGNRYFGISLDNVVGLYGCGDSSLCRADCGGCRDENATTTFRGSGCCYPLSDDGGGVWSVGDGFSVFRQFGCKGFSCWVGQGSKDGGDVKRGIKLEWAIPVDVITGVCDSNARTLNVSSVISGVRCRCVDGFVGTDSLRESDGAEVYGNDCDVKRRGRSKLVLGGSLALGLSITTLAALFCLLKRQAKPGTVDPVQARSQTSVSNHKGRRTRLFTHSELEHATKGFRDDQKLMSFGDGGTLYAGVLSDGVEVAVHKVQCPTESDLVRVLSRVKILSEVSHTNMARILGCSIDSGYTPLVVFEYPGNGTLEQHLSQTGNDQKTCLEWHNRLTIAAELSTVLAFLQCEIYPPVLHRGLRLGCVLLDSNLSVKLVGFELLGDGEDGCGSDGAFSTKNDVYGLGVVLLEIIAGGRSADLATVALRKIRKGKLEEVVDPRLYYHEQPGYRKEQMEVVADVATRLGMNDVAKELLHVTKESIDHVGSRRGQPASKRPSRIQVFCKWYRYRQTPFTYLDQ</sequence>
<dbReference type="Pfam" id="PF13947">
    <property type="entry name" value="GUB_WAK_bind"/>
    <property type="match status" value="1"/>
</dbReference>
<dbReference type="PANTHER" id="PTHR46008:SF55">
    <property type="match status" value="1"/>
</dbReference>
<dbReference type="InterPro" id="IPR025287">
    <property type="entry name" value="WAK_GUB"/>
</dbReference>
<dbReference type="Gene3D" id="3.30.200.20">
    <property type="entry name" value="Phosphorylase Kinase, domain 1"/>
    <property type="match status" value="1"/>
</dbReference>
<dbReference type="GO" id="GO:0005524">
    <property type="term" value="F:ATP binding"/>
    <property type="evidence" value="ECO:0007669"/>
    <property type="project" value="UniProtKB-KW"/>
</dbReference>
<evidence type="ECO:0000256" key="3">
    <source>
        <dbReference type="ARBA" id="ARBA00022741"/>
    </source>
</evidence>
<gene>
    <name evidence="7" type="ORF">OSB04_008536</name>
</gene>
<dbReference type="AlphaFoldDB" id="A0AA38WTX8"/>
<evidence type="ECO:0000259" key="6">
    <source>
        <dbReference type="PROSITE" id="PS50011"/>
    </source>
</evidence>
<dbReference type="PROSITE" id="PS50011">
    <property type="entry name" value="PROTEIN_KINASE_DOM"/>
    <property type="match status" value="1"/>
</dbReference>
<dbReference type="GO" id="GO:0004672">
    <property type="term" value="F:protein kinase activity"/>
    <property type="evidence" value="ECO:0007669"/>
    <property type="project" value="InterPro"/>
</dbReference>
<keyword evidence="3" id="KW-0547">Nucleotide-binding</keyword>
<keyword evidence="2 5" id="KW-0732">Signal</keyword>
<evidence type="ECO:0000256" key="5">
    <source>
        <dbReference type="SAM" id="SignalP"/>
    </source>
</evidence>
<dbReference type="InterPro" id="IPR001245">
    <property type="entry name" value="Ser-Thr/Tyr_kinase_cat_dom"/>
</dbReference>
<evidence type="ECO:0000313" key="8">
    <source>
        <dbReference type="Proteomes" id="UP001172457"/>
    </source>
</evidence>
<dbReference type="Proteomes" id="UP001172457">
    <property type="component" value="Chromosome 2"/>
</dbReference>
<proteinExistence type="predicted"/>
<dbReference type="SUPFAM" id="SSF56112">
    <property type="entry name" value="Protein kinase-like (PK-like)"/>
    <property type="match status" value="1"/>
</dbReference>
<dbReference type="Pfam" id="PF07714">
    <property type="entry name" value="PK_Tyr_Ser-Thr"/>
    <property type="match status" value="1"/>
</dbReference>
<dbReference type="EMBL" id="JARYMX010000002">
    <property type="protein sequence ID" value="KAJ9563376.1"/>
    <property type="molecule type" value="Genomic_DNA"/>
</dbReference>
<evidence type="ECO:0000256" key="1">
    <source>
        <dbReference type="ARBA" id="ARBA00004167"/>
    </source>
</evidence>
<name>A0AA38WTX8_9ASTR</name>
<feature type="chain" id="PRO_5041322145" description="Protein kinase domain-containing protein" evidence="5">
    <location>
        <begin position="22"/>
        <end position="626"/>
    </location>
</feature>
<keyword evidence="4" id="KW-0067">ATP-binding</keyword>
<dbReference type="PANTHER" id="PTHR46008">
    <property type="entry name" value="LEAF RUST 10 DISEASE-RESISTANCE LOCUS RECEPTOR-LIKE PROTEIN KINASE-LIKE 1.4"/>
    <property type="match status" value="1"/>
</dbReference>